<feature type="repeat" description="NHL" evidence="2">
    <location>
        <begin position="213"/>
        <end position="248"/>
    </location>
</feature>
<dbReference type="InterPro" id="IPR056822">
    <property type="entry name" value="TEN_NHL"/>
</dbReference>
<feature type="domain" description="Teneurin NHL" evidence="5">
    <location>
        <begin position="36"/>
        <end position="88"/>
    </location>
</feature>
<dbReference type="PROSITE" id="PS51125">
    <property type="entry name" value="NHL"/>
    <property type="match status" value="2"/>
</dbReference>
<feature type="domain" description="Secretion system C-terminal sorting" evidence="4">
    <location>
        <begin position="376"/>
        <end position="449"/>
    </location>
</feature>
<dbReference type="Proteomes" id="UP001500067">
    <property type="component" value="Unassembled WGS sequence"/>
</dbReference>
<keyword evidence="3" id="KW-0732">Signal</keyword>
<feature type="domain" description="Teneurin NHL" evidence="5">
    <location>
        <begin position="205"/>
        <end position="258"/>
    </location>
</feature>
<evidence type="ECO:0000313" key="6">
    <source>
        <dbReference type="EMBL" id="GAA4468623.1"/>
    </source>
</evidence>
<dbReference type="InterPro" id="IPR011042">
    <property type="entry name" value="6-blade_b-propeller_TolB-like"/>
</dbReference>
<dbReference type="InterPro" id="IPR026444">
    <property type="entry name" value="Secre_tail"/>
</dbReference>
<accession>A0ABP8NK16</accession>
<evidence type="ECO:0000259" key="4">
    <source>
        <dbReference type="Pfam" id="PF18962"/>
    </source>
</evidence>
<dbReference type="PANTHER" id="PTHR46388">
    <property type="entry name" value="NHL REPEAT-CONTAINING PROTEIN 2"/>
    <property type="match status" value="1"/>
</dbReference>
<dbReference type="EMBL" id="BAABFA010000019">
    <property type="protein sequence ID" value="GAA4468623.1"/>
    <property type="molecule type" value="Genomic_DNA"/>
</dbReference>
<proteinExistence type="predicted"/>
<sequence length="452" mass="45348">MNKKRYSILFLVLIALVRVSPAGAQYITTFTGTGQGYAGDGGPAAMARLNTPAGMAVDGAGNIYIADAGNNVVRKIDATGIISTFAGTGVSGYSGNGGAATLAKLNSPVAIATDAAGNVYIADNGNHLVRVVNVSGFIKNYAGNGIAGYAGDGDTAHLGSLKLPQSIAIDAVGNMYISEAGNHVIRKVSAGDRIMSTVAGTGIQGNSGDGGAATNAQLSTPAGIAVDAAGNIYVADLFNNRIRKVTASTGTIATIVGTGAAGNSGNGGPATAASLRYPSSVSLDVTGNLYLTDQGNNNVRMVNGAGIISNVAGTSTNGYAGDGGLAVNAKLNSPKAVFVDGWGRIYIVDQGNHVIRKLTNEPGGVAAVVPVSGFSIYPNPAQSEVYLAVYGIKDAADVTICDMTGRVVASQHMAAAPATHAVSTAALPGGIYTVVLHANGSRYVQKLVIEGK</sequence>
<dbReference type="Pfam" id="PF18962">
    <property type="entry name" value="Por_Secre_tail"/>
    <property type="match status" value="1"/>
</dbReference>
<keyword evidence="1" id="KW-0677">Repeat</keyword>
<evidence type="ECO:0008006" key="8">
    <source>
        <dbReference type="Google" id="ProtNLM"/>
    </source>
</evidence>
<evidence type="ECO:0000256" key="3">
    <source>
        <dbReference type="SAM" id="SignalP"/>
    </source>
</evidence>
<evidence type="ECO:0000256" key="1">
    <source>
        <dbReference type="ARBA" id="ARBA00022737"/>
    </source>
</evidence>
<protein>
    <recommendedName>
        <fullName evidence="8">Secretion system C-terminal sorting domain-containing protein</fullName>
    </recommendedName>
</protein>
<keyword evidence="7" id="KW-1185">Reference proteome</keyword>
<comment type="caution">
    <text evidence="6">The sequence shown here is derived from an EMBL/GenBank/DDBJ whole genome shotgun (WGS) entry which is preliminary data.</text>
</comment>
<dbReference type="Pfam" id="PF01436">
    <property type="entry name" value="NHL"/>
    <property type="match status" value="1"/>
</dbReference>
<dbReference type="Pfam" id="PF25021">
    <property type="entry name" value="TEN_NHL"/>
    <property type="match status" value="2"/>
</dbReference>
<reference evidence="7" key="1">
    <citation type="journal article" date="2019" name="Int. J. Syst. Evol. Microbiol.">
        <title>The Global Catalogue of Microorganisms (GCM) 10K type strain sequencing project: providing services to taxonomists for standard genome sequencing and annotation.</title>
        <authorList>
            <consortium name="The Broad Institute Genomics Platform"/>
            <consortium name="The Broad Institute Genome Sequencing Center for Infectious Disease"/>
            <person name="Wu L."/>
            <person name="Ma J."/>
        </authorList>
    </citation>
    <scope>NUCLEOTIDE SEQUENCE [LARGE SCALE GENOMIC DNA]</scope>
    <source>
        <strain evidence="7">JCM 32105</strain>
    </source>
</reference>
<dbReference type="CDD" id="cd14953">
    <property type="entry name" value="NHL_like_1"/>
    <property type="match status" value="1"/>
</dbReference>
<gene>
    <name evidence="6" type="ORF">GCM10023093_26580</name>
</gene>
<organism evidence="6 7">
    <name type="scientific">Nemorincola caseinilytica</name>
    <dbReference type="NCBI Taxonomy" id="2054315"/>
    <lineage>
        <taxon>Bacteria</taxon>
        <taxon>Pseudomonadati</taxon>
        <taxon>Bacteroidota</taxon>
        <taxon>Chitinophagia</taxon>
        <taxon>Chitinophagales</taxon>
        <taxon>Chitinophagaceae</taxon>
        <taxon>Nemorincola</taxon>
    </lineage>
</organism>
<name>A0ABP8NK16_9BACT</name>
<feature type="signal peptide" evidence="3">
    <location>
        <begin position="1"/>
        <end position="24"/>
    </location>
</feature>
<dbReference type="RefSeq" id="WP_345084020.1">
    <property type="nucleotide sequence ID" value="NZ_BAABFA010000019.1"/>
</dbReference>
<dbReference type="NCBIfam" id="TIGR04183">
    <property type="entry name" value="Por_Secre_tail"/>
    <property type="match status" value="1"/>
</dbReference>
<feature type="chain" id="PRO_5046420965" description="Secretion system C-terminal sorting domain-containing protein" evidence="3">
    <location>
        <begin position="25"/>
        <end position="452"/>
    </location>
</feature>
<evidence type="ECO:0000256" key="2">
    <source>
        <dbReference type="PROSITE-ProRule" id="PRU00504"/>
    </source>
</evidence>
<dbReference type="PANTHER" id="PTHR46388:SF2">
    <property type="entry name" value="NHL REPEAT-CONTAINING PROTEIN 2"/>
    <property type="match status" value="1"/>
</dbReference>
<feature type="repeat" description="NHL" evidence="2">
    <location>
        <begin position="49"/>
        <end position="79"/>
    </location>
</feature>
<dbReference type="Gene3D" id="2.120.10.30">
    <property type="entry name" value="TolB, C-terminal domain"/>
    <property type="match status" value="3"/>
</dbReference>
<evidence type="ECO:0000259" key="5">
    <source>
        <dbReference type="Pfam" id="PF25021"/>
    </source>
</evidence>
<dbReference type="InterPro" id="IPR001258">
    <property type="entry name" value="NHL_repeat"/>
</dbReference>
<evidence type="ECO:0000313" key="7">
    <source>
        <dbReference type="Proteomes" id="UP001500067"/>
    </source>
</evidence>
<dbReference type="SUPFAM" id="SSF63829">
    <property type="entry name" value="Calcium-dependent phosphotriesterase"/>
    <property type="match status" value="2"/>
</dbReference>